<evidence type="ECO:0000313" key="4">
    <source>
        <dbReference type="Proteomes" id="UP000617041"/>
    </source>
</evidence>
<keyword evidence="2" id="KW-0732">Signal</keyword>
<dbReference type="EMBL" id="JAEDAO010000001">
    <property type="protein sequence ID" value="MBK0393167.1"/>
    <property type="molecule type" value="Genomic_DNA"/>
</dbReference>
<dbReference type="RefSeq" id="WP_200788152.1">
    <property type="nucleotide sequence ID" value="NZ_JAEDAO010000001.1"/>
</dbReference>
<dbReference type="AlphaFoldDB" id="A0A934Q219"/>
<dbReference type="InterPro" id="IPR006311">
    <property type="entry name" value="TAT_signal"/>
</dbReference>
<proteinExistence type="predicted"/>
<organism evidence="3 4">
    <name type="scientific">Ramlibacter algicola</name>
    <dbReference type="NCBI Taxonomy" id="2795217"/>
    <lineage>
        <taxon>Bacteria</taxon>
        <taxon>Pseudomonadati</taxon>
        <taxon>Pseudomonadota</taxon>
        <taxon>Betaproteobacteria</taxon>
        <taxon>Burkholderiales</taxon>
        <taxon>Comamonadaceae</taxon>
        <taxon>Ramlibacter</taxon>
    </lineage>
</organism>
<sequence length="133" mass="13640">MSKPDDALPRRARRPALRLAALAALSGLTLAAGAATLLSAVAARTGADDRAPDKGRPGSPAAAAPATYQLRCWQYGRLLFDEGPVTLPAEARQAATLVAIDRHGAPLIVTDRGGATCLARPSAAQAPNLALPR</sequence>
<dbReference type="PROSITE" id="PS51318">
    <property type="entry name" value="TAT"/>
    <property type="match status" value="1"/>
</dbReference>
<feature type="signal peptide" evidence="2">
    <location>
        <begin position="1"/>
        <end position="34"/>
    </location>
</feature>
<evidence type="ECO:0000256" key="1">
    <source>
        <dbReference type="SAM" id="MobiDB-lite"/>
    </source>
</evidence>
<gene>
    <name evidence="3" type="ORF">I8E28_11255</name>
</gene>
<accession>A0A934Q219</accession>
<evidence type="ECO:0000256" key="2">
    <source>
        <dbReference type="SAM" id="SignalP"/>
    </source>
</evidence>
<feature type="compositionally biased region" description="Basic and acidic residues" evidence="1">
    <location>
        <begin position="46"/>
        <end position="56"/>
    </location>
</feature>
<name>A0A934Q219_9BURK</name>
<feature type="region of interest" description="Disordered" evidence="1">
    <location>
        <begin position="45"/>
        <end position="64"/>
    </location>
</feature>
<comment type="caution">
    <text evidence="3">The sequence shown here is derived from an EMBL/GenBank/DDBJ whole genome shotgun (WGS) entry which is preliminary data.</text>
</comment>
<feature type="chain" id="PRO_5037300251" evidence="2">
    <location>
        <begin position="35"/>
        <end position="133"/>
    </location>
</feature>
<evidence type="ECO:0000313" key="3">
    <source>
        <dbReference type="EMBL" id="MBK0393167.1"/>
    </source>
</evidence>
<protein>
    <submittedName>
        <fullName evidence="3">Uncharacterized protein</fullName>
    </submittedName>
</protein>
<dbReference type="Proteomes" id="UP000617041">
    <property type="component" value="Unassembled WGS sequence"/>
</dbReference>
<reference evidence="3" key="1">
    <citation type="submission" date="2020-12" db="EMBL/GenBank/DDBJ databases">
        <title>Ramlibacter sp. nov., isolated from a freshwater alga, Cryptomonas.</title>
        <authorList>
            <person name="Kim H.M."/>
            <person name="Jeon C.O."/>
        </authorList>
    </citation>
    <scope>NUCLEOTIDE SEQUENCE</scope>
    <source>
        <strain evidence="3">CrO1</strain>
    </source>
</reference>
<keyword evidence="4" id="KW-1185">Reference proteome</keyword>